<feature type="transmembrane region" description="Helical" evidence="6">
    <location>
        <begin position="415"/>
        <end position="435"/>
    </location>
</feature>
<dbReference type="eggNOG" id="COG2898">
    <property type="taxonomic scope" value="Bacteria"/>
</dbReference>
<evidence type="ECO:0000256" key="3">
    <source>
        <dbReference type="ARBA" id="ARBA00022692"/>
    </source>
</evidence>
<dbReference type="STRING" id="1423806.FD15_GL001115"/>
<feature type="transmembrane region" description="Helical" evidence="6">
    <location>
        <begin position="59"/>
        <end position="78"/>
    </location>
</feature>
<evidence type="ECO:0000256" key="1">
    <source>
        <dbReference type="ARBA" id="ARBA00004651"/>
    </source>
</evidence>
<feature type="transmembrane region" description="Helical" evidence="6">
    <location>
        <begin position="279"/>
        <end position="303"/>
    </location>
</feature>
<feature type="transmembrane region" description="Helical" evidence="6">
    <location>
        <begin position="489"/>
        <end position="511"/>
    </location>
</feature>
<reference evidence="8 9" key="1">
    <citation type="journal article" date="2015" name="Genome Announc.">
        <title>Expanding the biotechnology potential of lactobacilli through comparative genomics of 213 strains and associated genera.</title>
        <authorList>
            <person name="Sun Z."/>
            <person name="Harris H.M."/>
            <person name="McCann A."/>
            <person name="Guo C."/>
            <person name="Argimon S."/>
            <person name="Zhang W."/>
            <person name="Yang X."/>
            <person name="Jeffery I.B."/>
            <person name="Cooney J.C."/>
            <person name="Kagawa T.F."/>
            <person name="Liu W."/>
            <person name="Song Y."/>
            <person name="Salvetti E."/>
            <person name="Wrobel A."/>
            <person name="Rasinkangas P."/>
            <person name="Parkhill J."/>
            <person name="Rea M.C."/>
            <person name="O'Sullivan O."/>
            <person name="Ritari J."/>
            <person name="Douillard F.P."/>
            <person name="Paul Ross R."/>
            <person name="Yang R."/>
            <person name="Briner A.E."/>
            <person name="Felis G.E."/>
            <person name="de Vos W.M."/>
            <person name="Barrangou R."/>
            <person name="Klaenhammer T.R."/>
            <person name="Caufield P.W."/>
            <person name="Cui Y."/>
            <person name="Zhang H."/>
            <person name="O'Toole P.W."/>
        </authorList>
    </citation>
    <scope>NUCLEOTIDE SEQUENCE [LARGE SCALE GENOMIC DNA]</scope>
    <source>
        <strain evidence="8 9">DSM 21376</strain>
    </source>
</reference>
<feature type="domain" description="Phosphatidylglycerol lysyltransferase C-terminal" evidence="7">
    <location>
        <begin position="535"/>
        <end position="826"/>
    </location>
</feature>
<feature type="transmembrane region" description="Helical" evidence="6">
    <location>
        <begin position="21"/>
        <end position="39"/>
    </location>
</feature>
<dbReference type="Proteomes" id="UP000050961">
    <property type="component" value="Unassembled WGS sequence"/>
</dbReference>
<organism evidence="8 9">
    <name type="scientific">Liquorilactobacillus sucicola DSM 21376 = JCM 15457</name>
    <dbReference type="NCBI Taxonomy" id="1423806"/>
    <lineage>
        <taxon>Bacteria</taxon>
        <taxon>Bacillati</taxon>
        <taxon>Bacillota</taxon>
        <taxon>Bacilli</taxon>
        <taxon>Lactobacillales</taxon>
        <taxon>Lactobacillaceae</taxon>
        <taxon>Liquorilactobacillus</taxon>
    </lineage>
</organism>
<dbReference type="PANTHER" id="PTHR34697:SF2">
    <property type="entry name" value="PHOSPHATIDYLGLYCEROL LYSYLTRANSFERASE"/>
    <property type="match status" value="1"/>
</dbReference>
<feature type="transmembrane region" description="Helical" evidence="6">
    <location>
        <begin position="240"/>
        <end position="267"/>
    </location>
</feature>
<sequence>MLKILNRFKSFVEQKLSILKLLFFFSILIFIFFEIGRIFKGIDWFQVKNSLAEQSVTSVVLMLGLGFVSIIPMLIYDFEIISFLPGKFSKSYVVKSGWITNTFTNIAGFGGFLGATLRANFYSKNASKKQVLFALSKIALFLLAGLSIYCWIALISIFGLGIGRTFAQYWLWLFGGGLYFPILLFVTRIRNSSFFSDLTLKKESILVLGSTLEWGAAGGFFLFIGWIMGVNVQIVDVFPLYVIASIVGIVSMMPGGLGSFDIFMLVGLTNLGVLNETSVVWLLFFRLFYYIVPFIVGIILFIHDTGRKINAFLDGIPRSLLSKVAHFVLTVFLYTSGILILLESTVPNFAFSNSFFVKLYPYTFLFLSQISSMVFAFLLIGMARGIESKVKHAFWPTLILLSVGIINTLWRSFSIGMTCFLAFVMLNVVFSRKELYRNHFQYSFGKLCFDGVLFAGVFVLYAIVGAINSTQYTIHHAVPDALLFPSEKLWLSGFVGLVLAAVALLLMFRYLSAAEDKFSKIAVFPEERVKQVITNFGGNETSHLAFLRDKNIYFYQKDGEDQLFFMYRKKANKLIIMGEPIGNPVYLKQAILQLMRAADKEGYQLTFYEVNSQLTLILHEFGFDFIKTGEEGYVKLADFSLSGKKKRAQRALMNKFEREGYQFSFEKPPFSAEQMAEFKKISDSWLNGQNEKGFSLGFFDEYYLSQSPMAVIRDSKQRAVAFASIMPTGGKRVLSVDLMRHSKEAPSGIMDKIFISLFEYGQKQGYDYFNMGMAPLSNVGRSEYSFIEERAAHLIYEYGYHFYGFQGLRSYKNKYVTEWHSKYTAYRKRSSVLITMLQLASVVNQKNMSTQKRKRTLLVANFFNN</sequence>
<dbReference type="SUPFAM" id="SSF55729">
    <property type="entry name" value="Acyl-CoA N-acyltransferases (Nat)"/>
    <property type="match status" value="1"/>
</dbReference>
<comment type="subcellular location">
    <subcellularLocation>
        <location evidence="1">Cell membrane</location>
        <topology evidence="1">Multi-pass membrane protein</topology>
    </subcellularLocation>
</comment>
<dbReference type="PANTHER" id="PTHR34697">
    <property type="entry name" value="PHOSPHATIDYLGLYCEROL LYSYLTRANSFERASE"/>
    <property type="match status" value="1"/>
</dbReference>
<feature type="transmembrane region" description="Helical" evidence="6">
    <location>
        <begin position="206"/>
        <end position="228"/>
    </location>
</feature>
<dbReference type="Pfam" id="PF09924">
    <property type="entry name" value="LPG_synthase_C"/>
    <property type="match status" value="1"/>
</dbReference>
<dbReference type="GO" id="GO:0055091">
    <property type="term" value="P:phospholipid homeostasis"/>
    <property type="evidence" value="ECO:0007669"/>
    <property type="project" value="TreeGrafter"/>
</dbReference>
<comment type="caution">
    <text evidence="8">The sequence shown here is derived from an EMBL/GenBank/DDBJ whole genome shotgun (WGS) entry which is preliminary data.</text>
</comment>
<feature type="transmembrane region" description="Helical" evidence="6">
    <location>
        <begin position="324"/>
        <end position="342"/>
    </location>
</feature>
<evidence type="ECO:0000256" key="5">
    <source>
        <dbReference type="ARBA" id="ARBA00023136"/>
    </source>
</evidence>
<dbReference type="GO" id="GO:0005886">
    <property type="term" value="C:plasma membrane"/>
    <property type="evidence" value="ECO:0007669"/>
    <property type="project" value="UniProtKB-SubCell"/>
</dbReference>
<feature type="transmembrane region" description="Helical" evidence="6">
    <location>
        <begin position="138"/>
        <end position="162"/>
    </location>
</feature>
<dbReference type="AlphaFoldDB" id="A0A023CWC2"/>
<protein>
    <recommendedName>
        <fullName evidence="7">Phosphatidylglycerol lysyltransferase C-terminal domain-containing protein</fullName>
    </recommendedName>
</protein>
<dbReference type="GO" id="GO:0016755">
    <property type="term" value="F:aminoacyltransferase activity"/>
    <property type="evidence" value="ECO:0007669"/>
    <property type="project" value="TreeGrafter"/>
</dbReference>
<feature type="transmembrane region" description="Helical" evidence="6">
    <location>
        <begin position="447"/>
        <end position="469"/>
    </location>
</feature>
<keyword evidence="9" id="KW-1185">Reference proteome</keyword>
<keyword evidence="5 6" id="KW-0472">Membrane</keyword>
<dbReference type="eggNOG" id="COG0392">
    <property type="taxonomic scope" value="Bacteria"/>
</dbReference>
<evidence type="ECO:0000259" key="7">
    <source>
        <dbReference type="Pfam" id="PF09924"/>
    </source>
</evidence>
<feature type="transmembrane region" description="Helical" evidence="6">
    <location>
        <begin position="98"/>
        <end position="118"/>
    </location>
</feature>
<accession>A0A023CWC2</accession>
<dbReference type="PATRIC" id="fig|1423806.3.peg.1136"/>
<keyword evidence="4 6" id="KW-1133">Transmembrane helix</keyword>
<evidence type="ECO:0000313" key="8">
    <source>
        <dbReference type="EMBL" id="KRN05931.1"/>
    </source>
</evidence>
<keyword evidence="2" id="KW-1003">Cell membrane</keyword>
<gene>
    <name evidence="8" type="ORF">FD15_GL001115</name>
</gene>
<keyword evidence="3 6" id="KW-0812">Transmembrane</keyword>
<dbReference type="InterPro" id="IPR051211">
    <property type="entry name" value="PG_lysyltransferase"/>
</dbReference>
<evidence type="ECO:0000256" key="4">
    <source>
        <dbReference type="ARBA" id="ARBA00022989"/>
    </source>
</evidence>
<feature type="transmembrane region" description="Helical" evidence="6">
    <location>
        <begin position="362"/>
        <end position="381"/>
    </location>
</feature>
<name>A0A023CWC2_9LACO</name>
<dbReference type="EMBL" id="AYZF01000013">
    <property type="protein sequence ID" value="KRN05931.1"/>
    <property type="molecule type" value="Genomic_DNA"/>
</dbReference>
<evidence type="ECO:0000313" key="9">
    <source>
        <dbReference type="Proteomes" id="UP000050961"/>
    </source>
</evidence>
<dbReference type="NCBIfam" id="NF033480">
    <property type="entry name" value="bifunc_MprF"/>
    <property type="match status" value="1"/>
</dbReference>
<evidence type="ECO:0000256" key="2">
    <source>
        <dbReference type="ARBA" id="ARBA00022475"/>
    </source>
</evidence>
<dbReference type="RefSeq" id="WP_034987681.1">
    <property type="nucleotide sequence ID" value="NZ_AYZF01000013.1"/>
</dbReference>
<feature type="transmembrane region" description="Helical" evidence="6">
    <location>
        <begin position="169"/>
        <end position="186"/>
    </location>
</feature>
<dbReference type="OrthoDB" id="145485at2"/>
<proteinExistence type="predicted"/>
<dbReference type="InterPro" id="IPR016181">
    <property type="entry name" value="Acyl_CoA_acyltransferase"/>
</dbReference>
<feature type="transmembrane region" description="Helical" evidence="6">
    <location>
        <begin position="393"/>
        <end position="409"/>
    </location>
</feature>
<dbReference type="InterPro" id="IPR024320">
    <property type="entry name" value="LPG_synthase_C"/>
</dbReference>
<evidence type="ECO:0000256" key="6">
    <source>
        <dbReference type="SAM" id="Phobius"/>
    </source>
</evidence>